<dbReference type="Proteomes" id="UP000179807">
    <property type="component" value="Unassembled WGS sequence"/>
</dbReference>
<reference evidence="1" key="1">
    <citation type="submission" date="2016-10" db="EMBL/GenBank/DDBJ databases">
        <authorList>
            <person name="Benchimol M."/>
            <person name="Almeida L.G."/>
            <person name="Vasconcelos A.T."/>
            <person name="Perreira-Neves A."/>
            <person name="Rosa I.A."/>
            <person name="Tasca T."/>
            <person name="Bogo M.R."/>
            <person name="de Souza W."/>
        </authorList>
    </citation>
    <scope>NUCLEOTIDE SEQUENCE [LARGE SCALE GENOMIC DNA]</scope>
    <source>
        <strain evidence="1">K</strain>
    </source>
</reference>
<dbReference type="VEuPathDB" id="TrichDB:TRFO_17274"/>
<dbReference type="InterPro" id="IPR016024">
    <property type="entry name" value="ARM-type_fold"/>
</dbReference>
<proteinExistence type="predicted"/>
<gene>
    <name evidence="1" type="ORF">TRFO_17274</name>
</gene>
<organism evidence="1 2">
    <name type="scientific">Tritrichomonas foetus</name>
    <dbReference type="NCBI Taxonomy" id="1144522"/>
    <lineage>
        <taxon>Eukaryota</taxon>
        <taxon>Metamonada</taxon>
        <taxon>Parabasalia</taxon>
        <taxon>Tritrichomonadida</taxon>
        <taxon>Tritrichomonadidae</taxon>
        <taxon>Tritrichomonas</taxon>
    </lineage>
</organism>
<accession>A0A1J4KSM5</accession>
<dbReference type="GeneID" id="94834191"/>
<dbReference type="SUPFAM" id="SSF48371">
    <property type="entry name" value="ARM repeat"/>
    <property type="match status" value="1"/>
</dbReference>
<dbReference type="AlphaFoldDB" id="A0A1J4KSM5"/>
<comment type="caution">
    <text evidence="1">The sequence shown here is derived from an EMBL/GenBank/DDBJ whole genome shotgun (WGS) entry which is preliminary data.</text>
</comment>
<name>A0A1J4KSM5_9EUKA</name>
<evidence type="ECO:0000313" key="2">
    <source>
        <dbReference type="Proteomes" id="UP000179807"/>
    </source>
</evidence>
<evidence type="ECO:0000313" key="1">
    <source>
        <dbReference type="EMBL" id="OHT12804.1"/>
    </source>
</evidence>
<dbReference type="RefSeq" id="XP_068365940.1">
    <property type="nucleotide sequence ID" value="XM_068499487.1"/>
</dbReference>
<dbReference type="EMBL" id="MLAK01000555">
    <property type="protein sequence ID" value="OHT12804.1"/>
    <property type="molecule type" value="Genomic_DNA"/>
</dbReference>
<keyword evidence="2" id="KW-1185">Reference proteome</keyword>
<sequence>MLNYKNRANLKKGTETRHHYHDISADKEEEENEYEKELFQYIQEFHKMTDFDQSMFQLLLEMSEICNSEVLIELSKLNIFNLALSFVSNDSSYVSDFLTIISDVSKLENSGIIFTPDLLGFLNSLIKPAISDDDLDCLANIISNFATSGPQIASLITQYGTINKMIDHFNFKITGKIEQDFHPFYSSILELFANLLDIPNFQPVNQIDIIIEIAFKYVAIENEDILMSCLHILTNASSEFNFPRFLPHFNKQINFIQNLLDFIDSEEEEVYSEAFNILINISQFSPYFLKKKIFDDYKNDIMMNLPTSIQKNQQNYSNVMRFIGNMIETKQDIVEKLQEKGIVDPSHTNMNDFSDYRTPILDFFKEFIYFILQSFNDIIEGSPETEVFNTDDKSTMAWLFSVVTETGDSEFKEKFIQDKRFIPNICFLFHIEPEIDFDILCGLYNLLRFASVRGNEMVKYVIGLISESISEEELRILFDDNEEIEDANYLEKLDDVLDFYAIIKDNE</sequence>
<dbReference type="InterPro" id="IPR011989">
    <property type="entry name" value="ARM-like"/>
</dbReference>
<protein>
    <submittedName>
        <fullName evidence="1">Uncharacterized protein</fullName>
    </submittedName>
</protein>
<dbReference type="Gene3D" id="1.25.10.10">
    <property type="entry name" value="Leucine-rich Repeat Variant"/>
    <property type="match status" value="1"/>
</dbReference>